<dbReference type="GO" id="GO:0005737">
    <property type="term" value="C:cytoplasm"/>
    <property type="evidence" value="ECO:0007669"/>
    <property type="project" value="UniProtKB-ARBA"/>
</dbReference>
<gene>
    <name evidence="4" type="ORF">QG37_04546</name>
</gene>
<dbReference type="VEuPathDB" id="FungiDB:CJI97_004440"/>
<protein>
    <recommendedName>
        <fullName evidence="3">PITH domain-containing protein</fullName>
    </recommendedName>
</protein>
<evidence type="ECO:0000313" key="5">
    <source>
        <dbReference type="Proteomes" id="UP000037122"/>
    </source>
</evidence>
<proteinExistence type="inferred from homology"/>
<feature type="compositionally biased region" description="Basic and acidic residues" evidence="2">
    <location>
        <begin position="1"/>
        <end position="24"/>
    </location>
</feature>
<dbReference type="PANTHER" id="PTHR12175:SF1">
    <property type="entry name" value="PITH DOMAIN-CONTAINING PROTEIN 1"/>
    <property type="match status" value="1"/>
</dbReference>
<evidence type="ECO:0000313" key="4">
    <source>
        <dbReference type="EMBL" id="KND98645.1"/>
    </source>
</evidence>
<dbReference type="Gene3D" id="2.60.120.470">
    <property type="entry name" value="PITH domain"/>
    <property type="match status" value="1"/>
</dbReference>
<feature type="domain" description="PITH" evidence="3">
    <location>
        <begin position="24"/>
        <end position="218"/>
    </location>
</feature>
<comment type="caution">
    <text evidence="4">The sequence shown here is derived from an EMBL/GenBank/DDBJ whole genome shotgun (WGS) entry which is preliminary data.</text>
</comment>
<dbReference type="SUPFAM" id="SSF49785">
    <property type="entry name" value="Galactose-binding domain-like"/>
    <property type="match status" value="1"/>
</dbReference>
<dbReference type="EMBL" id="LGST01000031">
    <property type="protein sequence ID" value="KND98645.1"/>
    <property type="molecule type" value="Genomic_DNA"/>
</dbReference>
<dbReference type="InterPro" id="IPR037047">
    <property type="entry name" value="PITH_dom_sf"/>
</dbReference>
<dbReference type="InterPro" id="IPR045099">
    <property type="entry name" value="PITH1-like"/>
</dbReference>
<dbReference type="VEuPathDB" id="FungiDB:CJJ07_004747"/>
<dbReference type="PANTHER" id="PTHR12175">
    <property type="entry name" value="AD039 HT014 THIOREDOXIN FAMILY TRP26"/>
    <property type="match status" value="1"/>
</dbReference>
<dbReference type="InterPro" id="IPR008979">
    <property type="entry name" value="Galactose-bd-like_sf"/>
</dbReference>
<dbReference type="Pfam" id="PF06201">
    <property type="entry name" value="PITH"/>
    <property type="match status" value="1"/>
</dbReference>
<organism evidence="4 5">
    <name type="scientific">Candidozyma auris</name>
    <name type="common">Yeast</name>
    <name type="synonym">Candida auris</name>
    <dbReference type="NCBI Taxonomy" id="498019"/>
    <lineage>
        <taxon>Eukaryota</taxon>
        <taxon>Fungi</taxon>
        <taxon>Dikarya</taxon>
        <taxon>Ascomycota</taxon>
        <taxon>Saccharomycotina</taxon>
        <taxon>Pichiomycetes</taxon>
        <taxon>Metschnikowiaceae</taxon>
        <taxon>Candidozyma</taxon>
    </lineage>
</organism>
<dbReference type="Proteomes" id="UP000037122">
    <property type="component" value="Unassembled WGS sequence"/>
</dbReference>
<dbReference type="InterPro" id="IPR010400">
    <property type="entry name" value="PITH_dom"/>
</dbReference>
<dbReference type="VEuPathDB" id="FungiDB:QG37_04546"/>
<evidence type="ECO:0000256" key="2">
    <source>
        <dbReference type="SAM" id="MobiDB-lite"/>
    </source>
</evidence>
<sequence>MNCENEHFHGHSHSHGDGNGDDHVPPTPTSLASSLNSKIDLPHVTALNMENRQEDLQKVFKSENNRYSLKPIIKSDADEQLILHIPFLNGSVKLHLLILRTNGDKFCPKTVKLWKNNRSIDFDNVESTKPNHTVQHPNVGVNFNDDEEEVPETLESDADFVEHHLPRHVFTGVQHLTLFFQDMYGSDEEQVHLHSIELRGEFSELKKDPVITIYEAAPNPADHKIAERNHTGGANVS</sequence>
<dbReference type="VEuPathDB" id="FungiDB:CJJ09_005040"/>
<dbReference type="VEuPathDB" id="FungiDB:B9J08_004377"/>
<comment type="similarity">
    <text evidence="1">Belongs to the PITHD1 family.</text>
</comment>
<reference evidence="5" key="1">
    <citation type="journal article" date="2015" name="BMC Genomics">
        <title>Draft genome of a commonly misdiagnosed multidrug resistant pathogen Candida auris.</title>
        <authorList>
            <person name="Chatterjee S."/>
            <person name="Alampalli S.V."/>
            <person name="Nageshan R.K."/>
            <person name="Chettiar S.T."/>
            <person name="Joshi S."/>
            <person name="Tatu U.S."/>
        </authorList>
    </citation>
    <scope>NUCLEOTIDE SEQUENCE [LARGE SCALE GENOMIC DNA]</scope>
    <source>
        <strain evidence="5">6684</strain>
    </source>
</reference>
<name>A0A0L0NY98_CANAR</name>
<dbReference type="GO" id="GO:0005634">
    <property type="term" value="C:nucleus"/>
    <property type="evidence" value="ECO:0007669"/>
    <property type="project" value="TreeGrafter"/>
</dbReference>
<evidence type="ECO:0000256" key="1">
    <source>
        <dbReference type="ARBA" id="ARBA00025788"/>
    </source>
</evidence>
<dbReference type="VEuPathDB" id="FungiDB:CJI96_0005399"/>
<dbReference type="AlphaFoldDB" id="A0A0L0NY98"/>
<evidence type="ECO:0000259" key="3">
    <source>
        <dbReference type="PROSITE" id="PS51532"/>
    </source>
</evidence>
<dbReference type="PROSITE" id="PS51532">
    <property type="entry name" value="PITH"/>
    <property type="match status" value="1"/>
</dbReference>
<feature type="region of interest" description="Disordered" evidence="2">
    <location>
        <begin position="1"/>
        <end position="34"/>
    </location>
</feature>
<accession>A0A0L0NY98</accession>